<evidence type="ECO:0000313" key="1">
    <source>
        <dbReference type="EMBL" id="WAH42658.1"/>
    </source>
</evidence>
<name>A0ABY6ZIC5_9BACL</name>
<gene>
    <name evidence="1" type="ORF">NZD89_04225</name>
</gene>
<evidence type="ECO:0008006" key="3">
    <source>
        <dbReference type="Google" id="ProtNLM"/>
    </source>
</evidence>
<keyword evidence="2" id="KW-1185">Reference proteome</keyword>
<proteinExistence type="predicted"/>
<reference evidence="1" key="1">
    <citation type="submission" date="2022-08" db="EMBL/GenBank/DDBJ databases">
        <title>Alicyclobacillus fastidiosus DSM 17978, complete genome.</title>
        <authorList>
            <person name="Wang Q."/>
            <person name="Cai R."/>
            <person name="Wang Z."/>
        </authorList>
    </citation>
    <scope>NUCLEOTIDE SEQUENCE</scope>
    <source>
        <strain evidence="1">DSM 17978</strain>
    </source>
</reference>
<organism evidence="1 2">
    <name type="scientific">Alicyclobacillus fastidiosus</name>
    <dbReference type="NCBI Taxonomy" id="392011"/>
    <lineage>
        <taxon>Bacteria</taxon>
        <taxon>Bacillati</taxon>
        <taxon>Bacillota</taxon>
        <taxon>Bacilli</taxon>
        <taxon>Bacillales</taxon>
        <taxon>Alicyclobacillaceae</taxon>
        <taxon>Alicyclobacillus</taxon>
    </lineage>
</organism>
<dbReference type="EMBL" id="CP104067">
    <property type="protein sequence ID" value="WAH42658.1"/>
    <property type="molecule type" value="Genomic_DNA"/>
</dbReference>
<evidence type="ECO:0000313" key="2">
    <source>
        <dbReference type="Proteomes" id="UP001164761"/>
    </source>
</evidence>
<accession>A0ABY6ZIC5</accession>
<sequence>MTDHLHAPAIVALIEDDQQLASTLARQLSRYEFEPVLADGHGDIVEAVNALSPQVLPHRMR</sequence>
<dbReference type="RefSeq" id="WP_268006531.1">
    <property type="nucleotide sequence ID" value="NZ_BSUT01000001.1"/>
</dbReference>
<dbReference type="Proteomes" id="UP001164761">
    <property type="component" value="Chromosome"/>
</dbReference>
<protein>
    <recommendedName>
        <fullName evidence="3">Response regulator</fullName>
    </recommendedName>
</protein>